<keyword evidence="1" id="KW-0472">Membrane</keyword>
<proteinExistence type="predicted"/>
<name>A0A0C2DRM5_9BILA</name>
<keyword evidence="3" id="KW-1185">Reference proteome</keyword>
<gene>
    <name evidence="2" type="ORF">ANCDUO_04297</name>
</gene>
<keyword evidence="1" id="KW-0812">Transmembrane</keyword>
<dbReference type="AlphaFoldDB" id="A0A0C2DRM5"/>
<evidence type="ECO:0000313" key="3">
    <source>
        <dbReference type="Proteomes" id="UP000054047"/>
    </source>
</evidence>
<evidence type="ECO:0000256" key="1">
    <source>
        <dbReference type="SAM" id="Phobius"/>
    </source>
</evidence>
<sequence>MMYDIANDTAIASWIVSPLLSGIVSVVFFIAIDHFVLRKVPGKGVPRVMTNQQLKRLQNGERNSP</sequence>
<protein>
    <submittedName>
        <fullName evidence="2">Uncharacterized protein</fullName>
    </submittedName>
</protein>
<organism evidence="2 3">
    <name type="scientific">Ancylostoma duodenale</name>
    <dbReference type="NCBI Taxonomy" id="51022"/>
    <lineage>
        <taxon>Eukaryota</taxon>
        <taxon>Metazoa</taxon>
        <taxon>Ecdysozoa</taxon>
        <taxon>Nematoda</taxon>
        <taxon>Chromadorea</taxon>
        <taxon>Rhabditida</taxon>
        <taxon>Rhabditina</taxon>
        <taxon>Rhabditomorpha</taxon>
        <taxon>Strongyloidea</taxon>
        <taxon>Ancylostomatidae</taxon>
        <taxon>Ancylostomatinae</taxon>
        <taxon>Ancylostoma</taxon>
    </lineage>
</organism>
<dbReference type="EMBL" id="KN727580">
    <property type="protein sequence ID" value="KIH65382.1"/>
    <property type="molecule type" value="Genomic_DNA"/>
</dbReference>
<evidence type="ECO:0000313" key="2">
    <source>
        <dbReference type="EMBL" id="KIH65382.1"/>
    </source>
</evidence>
<accession>A0A0C2DRM5</accession>
<keyword evidence="1" id="KW-1133">Transmembrane helix</keyword>
<feature type="transmembrane region" description="Helical" evidence="1">
    <location>
        <begin position="12"/>
        <end position="37"/>
    </location>
</feature>
<dbReference type="Proteomes" id="UP000054047">
    <property type="component" value="Unassembled WGS sequence"/>
</dbReference>
<reference evidence="2 3" key="1">
    <citation type="submission" date="2013-12" db="EMBL/GenBank/DDBJ databases">
        <title>Draft genome of the parsitic nematode Ancylostoma duodenale.</title>
        <authorList>
            <person name="Mitreva M."/>
        </authorList>
    </citation>
    <scope>NUCLEOTIDE SEQUENCE [LARGE SCALE GENOMIC DNA]</scope>
    <source>
        <strain evidence="2 3">Zhejiang</strain>
    </source>
</reference>